<dbReference type="NCBIfam" id="TIGR01451">
    <property type="entry name" value="B_ant_repeat"/>
    <property type="match status" value="4"/>
</dbReference>
<sequence length="557" mass="58276">MTESLPQTVSNQSVVTFDNGTTTEFAYSNTVNTQINGASIAIAKFADAAQAGLSLPVTYRITVGNSGNRAANVIVYDSLPPGTIYVPNSILVNGTPVPGIAPGAGIPLGEVNPGSVYTIVYQLILTVVPPSGVLENQALADYTFVTLDHRVISGSSLSNVVTLPVTALAVSLQKSVSTAVTFVGDMITYSVIAANEGSEPLRQSVLFDPLPSGTGFVPGSVTINGVRNPSASPAGGIPLGIIEPGTSRQILFNAVVLEVPVQTRLTNQARLVFNYGQFEQSADSNPVTAIVYGPALSAVIDVAPELATIDDILTYTVFITNAGTLDTSVVAKDLIPSGTAFVQGSVVLNGVTIPGADPVNGVALGFLPPGLSFTLTYNVTVTRAVIQPLQPVLVNRAILEYAFRLPNGLPVTDALVTNTVVVPLVLPVVTAHLEAKPELIEAGETFQADVRLTNNGNYSAYIALHDIVPSETTLVPDSVFVDGNAVSAATGEAIPVGTLPPDGAATVTYLLRVFRHPLQHRIRFRVRAAYSYVVNKQQAASSVFSNEATVRIESDDE</sequence>
<proteinExistence type="predicted"/>
<dbReference type="InterPro" id="IPR051172">
    <property type="entry name" value="Chlamydia_OmcB"/>
</dbReference>
<dbReference type="RefSeq" id="WP_161741753.1">
    <property type="nucleotide sequence ID" value="NZ_JAAAMV010000002.1"/>
</dbReference>
<dbReference type="InterPro" id="IPR047589">
    <property type="entry name" value="DUF11_rpt"/>
</dbReference>
<name>A0ABW9XL45_9BACL</name>
<reference evidence="2 3" key="1">
    <citation type="submission" date="2020-01" db="EMBL/GenBank/DDBJ databases">
        <title>Paenibacillus soybeanensis sp. nov. isolated from the nodules of soybean (Glycine max(L.) Merr).</title>
        <authorList>
            <person name="Wang H."/>
        </authorList>
    </citation>
    <scope>NUCLEOTIDE SEQUENCE [LARGE SCALE GENOMIC DNA]</scope>
    <source>
        <strain evidence="2 3">T1</strain>
    </source>
</reference>
<dbReference type="Gene3D" id="2.60.40.740">
    <property type="match status" value="1"/>
</dbReference>
<gene>
    <name evidence="2" type="ORF">GT019_05565</name>
</gene>
<dbReference type="PANTHER" id="PTHR34819">
    <property type="entry name" value="LARGE CYSTEINE-RICH PERIPLASMIC PROTEIN OMCB"/>
    <property type="match status" value="1"/>
</dbReference>
<dbReference type="InterPro" id="IPR001434">
    <property type="entry name" value="OmcB-like_DUF11"/>
</dbReference>
<dbReference type="EMBL" id="JAAAMV010000002">
    <property type="protein sequence ID" value="NBD23332.1"/>
    <property type="molecule type" value="Genomic_DNA"/>
</dbReference>
<protein>
    <submittedName>
        <fullName evidence="2">DUF11 domain-containing protein</fullName>
    </submittedName>
</protein>
<feature type="domain" description="DUF11" evidence="1">
    <location>
        <begin position="170"/>
        <end position="271"/>
    </location>
</feature>
<dbReference type="PANTHER" id="PTHR34819:SF3">
    <property type="entry name" value="CELL SURFACE PROTEIN"/>
    <property type="match status" value="1"/>
</dbReference>
<dbReference type="Pfam" id="PF01345">
    <property type="entry name" value="DUF11"/>
    <property type="match status" value="1"/>
</dbReference>
<comment type="caution">
    <text evidence="2">The sequence shown here is derived from an EMBL/GenBank/DDBJ whole genome shotgun (WGS) entry which is preliminary data.</text>
</comment>
<accession>A0ABW9XL45</accession>
<organism evidence="2 3">
    <name type="scientific">Paenibacillus glycinis</name>
    <dbReference type="NCBI Taxonomy" id="2697035"/>
    <lineage>
        <taxon>Bacteria</taxon>
        <taxon>Bacillati</taxon>
        <taxon>Bacillota</taxon>
        <taxon>Bacilli</taxon>
        <taxon>Bacillales</taxon>
        <taxon>Paenibacillaceae</taxon>
        <taxon>Paenibacillus</taxon>
    </lineage>
</organism>
<keyword evidence="3" id="KW-1185">Reference proteome</keyword>
<evidence type="ECO:0000313" key="3">
    <source>
        <dbReference type="Proteomes" id="UP000665561"/>
    </source>
</evidence>
<evidence type="ECO:0000313" key="2">
    <source>
        <dbReference type="EMBL" id="NBD23332.1"/>
    </source>
</evidence>
<dbReference type="Proteomes" id="UP000665561">
    <property type="component" value="Unassembled WGS sequence"/>
</dbReference>
<evidence type="ECO:0000259" key="1">
    <source>
        <dbReference type="Pfam" id="PF01345"/>
    </source>
</evidence>